<evidence type="ECO:0000256" key="4">
    <source>
        <dbReference type="ARBA" id="ARBA00023157"/>
    </source>
</evidence>
<dbReference type="PANTHER" id="PTHR43110:SF1">
    <property type="entry name" value="THIOL PEROXIDASE"/>
    <property type="match status" value="1"/>
</dbReference>
<accession>A0A3B1CL78</accession>
<dbReference type="InterPro" id="IPR013766">
    <property type="entry name" value="Thioredoxin_domain"/>
</dbReference>
<evidence type="ECO:0000256" key="3">
    <source>
        <dbReference type="ARBA" id="ARBA00023002"/>
    </source>
</evidence>
<dbReference type="NCBIfam" id="NF001808">
    <property type="entry name" value="PRK00522.1"/>
    <property type="match status" value="1"/>
</dbReference>
<dbReference type="PANTHER" id="PTHR43110">
    <property type="entry name" value="THIOL PEROXIDASE"/>
    <property type="match status" value="1"/>
</dbReference>
<dbReference type="SUPFAM" id="SSF52833">
    <property type="entry name" value="Thioredoxin-like"/>
    <property type="match status" value="1"/>
</dbReference>
<dbReference type="HAMAP" id="MF_00269">
    <property type="entry name" value="Tpx"/>
    <property type="match status" value="1"/>
</dbReference>
<evidence type="ECO:0000256" key="1">
    <source>
        <dbReference type="ARBA" id="ARBA00022559"/>
    </source>
</evidence>
<dbReference type="InterPro" id="IPR018219">
    <property type="entry name" value="Tpx_CS"/>
</dbReference>
<dbReference type="EMBL" id="UOGA01000277">
    <property type="protein sequence ID" value="VAX24734.1"/>
    <property type="molecule type" value="Genomic_DNA"/>
</dbReference>
<name>A0A3B1CL78_9ZZZZ</name>
<evidence type="ECO:0000259" key="6">
    <source>
        <dbReference type="PROSITE" id="PS51352"/>
    </source>
</evidence>
<keyword evidence="2" id="KW-0049">Antioxidant</keyword>
<keyword evidence="3 7" id="KW-0560">Oxidoreductase</keyword>
<dbReference type="EC" id="1.11.1.15" evidence="7"/>
<dbReference type="Pfam" id="PF08534">
    <property type="entry name" value="Redoxin"/>
    <property type="match status" value="1"/>
</dbReference>
<dbReference type="InterPro" id="IPR002065">
    <property type="entry name" value="TPX"/>
</dbReference>
<gene>
    <name evidence="7" type="ORF">MNBD_NITROSPINAE04-1821</name>
</gene>
<sequence length="166" mass="17817">MAEITLKGNSINTCGDLPAIGSDAPDFCLTKTDLSDVSLKDYAGKTVILNIFPSLDTAVCANSVRKFNEKASKLDNTVVLCISNDLPFAHKRFCESEGIENVTNLSELRGRDFGESYGVRISDGPLAGVLSRAIVVVDENGKVVYTEQVPEITQEPNYDAALAAKA</sequence>
<dbReference type="PROSITE" id="PS01265">
    <property type="entry name" value="TPX"/>
    <property type="match status" value="1"/>
</dbReference>
<dbReference type="PROSITE" id="PS51352">
    <property type="entry name" value="THIOREDOXIN_2"/>
    <property type="match status" value="1"/>
</dbReference>
<dbReference type="GO" id="GO:0008379">
    <property type="term" value="F:thioredoxin peroxidase activity"/>
    <property type="evidence" value="ECO:0007669"/>
    <property type="project" value="InterPro"/>
</dbReference>
<dbReference type="InterPro" id="IPR036249">
    <property type="entry name" value="Thioredoxin-like_sf"/>
</dbReference>
<proteinExistence type="inferred from homology"/>
<dbReference type="CDD" id="cd03014">
    <property type="entry name" value="PRX_Atyp2cys"/>
    <property type="match status" value="1"/>
</dbReference>
<keyword evidence="1 7" id="KW-0575">Peroxidase</keyword>
<dbReference type="AlphaFoldDB" id="A0A3B1CL78"/>
<protein>
    <submittedName>
        <fullName evidence="7">Thiol peroxidase, Tpx-type</fullName>
        <ecNumber evidence="7">1.11.1.15</ecNumber>
    </submittedName>
</protein>
<dbReference type="InterPro" id="IPR013740">
    <property type="entry name" value="Redoxin"/>
</dbReference>
<reference evidence="7" key="1">
    <citation type="submission" date="2018-06" db="EMBL/GenBank/DDBJ databases">
        <authorList>
            <person name="Zhirakovskaya E."/>
        </authorList>
    </citation>
    <scope>NUCLEOTIDE SEQUENCE</scope>
</reference>
<dbReference type="InterPro" id="IPR050455">
    <property type="entry name" value="Tpx_Peroxidase_subfamily"/>
</dbReference>
<keyword evidence="5" id="KW-0676">Redox-active center</keyword>
<keyword evidence="4" id="KW-1015">Disulfide bond</keyword>
<organism evidence="7">
    <name type="scientific">hydrothermal vent metagenome</name>
    <dbReference type="NCBI Taxonomy" id="652676"/>
    <lineage>
        <taxon>unclassified sequences</taxon>
        <taxon>metagenomes</taxon>
        <taxon>ecological metagenomes</taxon>
    </lineage>
</organism>
<evidence type="ECO:0000256" key="2">
    <source>
        <dbReference type="ARBA" id="ARBA00022862"/>
    </source>
</evidence>
<evidence type="ECO:0000313" key="7">
    <source>
        <dbReference type="EMBL" id="VAX24734.1"/>
    </source>
</evidence>
<evidence type="ECO:0000256" key="5">
    <source>
        <dbReference type="ARBA" id="ARBA00023284"/>
    </source>
</evidence>
<feature type="domain" description="Thioredoxin" evidence="6">
    <location>
        <begin position="18"/>
        <end position="166"/>
    </location>
</feature>
<dbReference type="Gene3D" id="3.40.30.10">
    <property type="entry name" value="Glutaredoxin"/>
    <property type="match status" value="1"/>
</dbReference>